<sequence>MKYSYISAAILALTSSVFGQTADFVPVTSPTQNQEVAAGSVLRIQWQPTSAHPGPISIQLLQGVSPSTLEVGITVAAGIDQSSGAYDWTIPTDLKSFPTFGFKFVLDSTAALAPADVIFQYSFPFHITGLSGSATSTVPPTVVNDYGATPTATPDVHGSAAPYPTYAPAPTHHAVPSAHPPTPYGTSNTTIPAPSASTGGPMATYPVTGFSNAGSNLAAGSFAVLGGFALALVF</sequence>
<keyword evidence="6" id="KW-1185">Reference proteome</keyword>
<dbReference type="PANTHER" id="PTHR40633:SF1">
    <property type="entry name" value="GPI ANCHORED SERINE-THREONINE RICH PROTEIN (AFU_ORTHOLOGUE AFUA_1G03630)"/>
    <property type="match status" value="1"/>
</dbReference>
<evidence type="ECO:0000313" key="5">
    <source>
        <dbReference type="EMBL" id="KAK2626491.1"/>
    </source>
</evidence>
<accession>A0AAD9WEP3</accession>
<evidence type="ECO:0000256" key="3">
    <source>
        <dbReference type="SAM" id="SignalP"/>
    </source>
</evidence>
<organism evidence="5 6">
    <name type="scientific">Diplocarpon rosae</name>
    <dbReference type="NCBI Taxonomy" id="946125"/>
    <lineage>
        <taxon>Eukaryota</taxon>
        <taxon>Fungi</taxon>
        <taxon>Dikarya</taxon>
        <taxon>Ascomycota</taxon>
        <taxon>Pezizomycotina</taxon>
        <taxon>Leotiomycetes</taxon>
        <taxon>Helotiales</taxon>
        <taxon>Drepanopezizaceae</taxon>
        <taxon>Diplocarpon</taxon>
    </lineage>
</organism>
<protein>
    <recommendedName>
        <fullName evidence="4">Yeast cell wall synthesis Kre9/Knh1-like N-terminal domain-containing protein</fullName>
    </recommendedName>
</protein>
<feature type="compositionally biased region" description="Polar residues" evidence="2">
    <location>
        <begin position="184"/>
        <end position="197"/>
    </location>
</feature>
<feature type="chain" id="PRO_5042242964" description="Yeast cell wall synthesis Kre9/Knh1-like N-terminal domain-containing protein" evidence="3">
    <location>
        <begin position="20"/>
        <end position="234"/>
    </location>
</feature>
<reference evidence="5" key="1">
    <citation type="submission" date="2023-06" db="EMBL/GenBank/DDBJ databases">
        <title>Draft genome of Marssonina rosae.</title>
        <authorList>
            <person name="Cheng Q."/>
        </authorList>
    </citation>
    <scope>NUCLEOTIDE SEQUENCE</scope>
    <source>
        <strain evidence="5">R4</strain>
    </source>
</reference>
<dbReference type="AlphaFoldDB" id="A0AAD9WEP3"/>
<dbReference type="PANTHER" id="PTHR40633">
    <property type="entry name" value="MATRIX PROTEIN, PUTATIVE (AFU_ORTHOLOGUE AFUA_8G05410)-RELATED"/>
    <property type="match status" value="1"/>
</dbReference>
<comment type="caution">
    <text evidence="5">The sequence shown here is derived from an EMBL/GenBank/DDBJ whole genome shotgun (WGS) entry which is preliminary data.</text>
</comment>
<gene>
    <name evidence="5" type="ORF">QTJ16_003666</name>
</gene>
<evidence type="ECO:0000256" key="1">
    <source>
        <dbReference type="ARBA" id="ARBA00022729"/>
    </source>
</evidence>
<dbReference type="EMBL" id="JAUBYV010000005">
    <property type="protein sequence ID" value="KAK2626491.1"/>
    <property type="molecule type" value="Genomic_DNA"/>
</dbReference>
<dbReference type="InterPro" id="IPR018466">
    <property type="entry name" value="Kre9/Knh1-like_N"/>
</dbReference>
<name>A0AAD9WEP3_9HELO</name>
<proteinExistence type="predicted"/>
<evidence type="ECO:0000259" key="4">
    <source>
        <dbReference type="Pfam" id="PF10342"/>
    </source>
</evidence>
<dbReference type="Pfam" id="PF10342">
    <property type="entry name" value="Kre9_KNH"/>
    <property type="match status" value="1"/>
</dbReference>
<feature type="region of interest" description="Disordered" evidence="2">
    <location>
        <begin position="170"/>
        <end position="197"/>
    </location>
</feature>
<dbReference type="InterPro" id="IPR052982">
    <property type="entry name" value="SRP1/TIP1-like"/>
</dbReference>
<evidence type="ECO:0000313" key="6">
    <source>
        <dbReference type="Proteomes" id="UP001285354"/>
    </source>
</evidence>
<evidence type="ECO:0000256" key="2">
    <source>
        <dbReference type="SAM" id="MobiDB-lite"/>
    </source>
</evidence>
<dbReference type="Proteomes" id="UP001285354">
    <property type="component" value="Unassembled WGS sequence"/>
</dbReference>
<keyword evidence="1 3" id="KW-0732">Signal</keyword>
<feature type="signal peptide" evidence="3">
    <location>
        <begin position="1"/>
        <end position="19"/>
    </location>
</feature>
<feature type="domain" description="Yeast cell wall synthesis Kre9/Knh1-like N-terminal" evidence="4">
    <location>
        <begin position="29"/>
        <end position="127"/>
    </location>
</feature>